<dbReference type="AlphaFoldDB" id="A0A166MX54"/>
<proteinExistence type="predicted"/>
<reference evidence="2 3" key="1">
    <citation type="journal article" date="2016" name="Mol. Biol. Evol.">
        <title>Comparative Genomics of Early-Diverging Mushroom-Forming Fungi Provides Insights into the Origins of Lignocellulose Decay Capabilities.</title>
        <authorList>
            <person name="Nagy L.G."/>
            <person name="Riley R."/>
            <person name="Tritt A."/>
            <person name="Adam C."/>
            <person name="Daum C."/>
            <person name="Floudas D."/>
            <person name="Sun H."/>
            <person name="Yadav J.S."/>
            <person name="Pangilinan J."/>
            <person name="Larsson K.H."/>
            <person name="Matsuura K."/>
            <person name="Barry K."/>
            <person name="Labutti K."/>
            <person name="Kuo R."/>
            <person name="Ohm R.A."/>
            <person name="Bhattacharya S.S."/>
            <person name="Shirouzu T."/>
            <person name="Yoshinaga Y."/>
            <person name="Martin F.M."/>
            <person name="Grigoriev I.V."/>
            <person name="Hibbett D.S."/>
        </authorList>
    </citation>
    <scope>NUCLEOTIDE SEQUENCE [LARGE SCALE GENOMIC DNA]</scope>
    <source>
        <strain evidence="2 3">HHB12029</strain>
    </source>
</reference>
<accession>A0A166MX54</accession>
<protein>
    <submittedName>
        <fullName evidence="2">Uncharacterized protein</fullName>
    </submittedName>
</protein>
<gene>
    <name evidence="2" type="ORF">EXIGLDRAFT_783702</name>
</gene>
<organism evidence="2 3">
    <name type="scientific">Exidia glandulosa HHB12029</name>
    <dbReference type="NCBI Taxonomy" id="1314781"/>
    <lineage>
        <taxon>Eukaryota</taxon>
        <taxon>Fungi</taxon>
        <taxon>Dikarya</taxon>
        <taxon>Basidiomycota</taxon>
        <taxon>Agaricomycotina</taxon>
        <taxon>Agaricomycetes</taxon>
        <taxon>Auriculariales</taxon>
        <taxon>Exidiaceae</taxon>
        <taxon>Exidia</taxon>
    </lineage>
</organism>
<dbReference type="EMBL" id="KV426862">
    <property type="protein sequence ID" value="KZV78521.1"/>
    <property type="molecule type" value="Genomic_DNA"/>
</dbReference>
<feature type="region of interest" description="Disordered" evidence="1">
    <location>
        <begin position="84"/>
        <end position="116"/>
    </location>
</feature>
<evidence type="ECO:0000313" key="2">
    <source>
        <dbReference type="EMBL" id="KZV78521.1"/>
    </source>
</evidence>
<name>A0A166MX54_EXIGL</name>
<sequence>MSRLTHGVDVDAGTKCTFSLRESTSGDVSTGRKKQAPEANWDRFIPGRVVDSRLALIPECARIIIQGGLVQYLPLHLFAPETRKAEEEARMSLAPGKSILSRVPKPNVPECKGSGC</sequence>
<evidence type="ECO:0000313" key="3">
    <source>
        <dbReference type="Proteomes" id="UP000077266"/>
    </source>
</evidence>
<dbReference type="InParanoid" id="A0A166MX54"/>
<dbReference type="Proteomes" id="UP000077266">
    <property type="component" value="Unassembled WGS sequence"/>
</dbReference>
<keyword evidence="3" id="KW-1185">Reference proteome</keyword>
<evidence type="ECO:0000256" key="1">
    <source>
        <dbReference type="SAM" id="MobiDB-lite"/>
    </source>
</evidence>